<name>A0A0A8XPH3_ARUDO</name>
<organism evidence="3">
    <name type="scientific">Arundo donax</name>
    <name type="common">Giant reed</name>
    <name type="synonym">Donax arundinaceus</name>
    <dbReference type="NCBI Taxonomy" id="35708"/>
    <lineage>
        <taxon>Eukaryota</taxon>
        <taxon>Viridiplantae</taxon>
        <taxon>Streptophyta</taxon>
        <taxon>Embryophyta</taxon>
        <taxon>Tracheophyta</taxon>
        <taxon>Spermatophyta</taxon>
        <taxon>Magnoliopsida</taxon>
        <taxon>Liliopsida</taxon>
        <taxon>Poales</taxon>
        <taxon>Poaceae</taxon>
        <taxon>PACMAD clade</taxon>
        <taxon>Arundinoideae</taxon>
        <taxon>Arundineae</taxon>
        <taxon>Arundo</taxon>
    </lineage>
</organism>
<accession>A0A0A8XPH3</accession>
<dbReference type="EMBL" id="GBRH01283460">
    <property type="protein sequence ID" value="JAD14435.1"/>
    <property type="molecule type" value="Transcribed_RNA"/>
</dbReference>
<keyword evidence="2" id="KW-0472">Membrane</keyword>
<evidence type="ECO:0000313" key="3">
    <source>
        <dbReference type="EMBL" id="JAD14435.1"/>
    </source>
</evidence>
<evidence type="ECO:0000256" key="1">
    <source>
        <dbReference type="SAM" id="MobiDB-lite"/>
    </source>
</evidence>
<reference evidence="3" key="1">
    <citation type="submission" date="2014-09" db="EMBL/GenBank/DDBJ databases">
        <authorList>
            <person name="Magalhaes I.L.F."/>
            <person name="Oliveira U."/>
            <person name="Santos F.R."/>
            <person name="Vidigal T.H.D.A."/>
            <person name="Brescovit A.D."/>
            <person name="Santos A.J."/>
        </authorList>
    </citation>
    <scope>NUCLEOTIDE SEQUENCE</scope>
    <source>
        <tissue evidence="3">Shoot tissue taken approximately 20 cm above the soil surface</tissue>
    </source>
</reference>
<keyword evidence="2" id="KW-1133">Transmembrane helix</keyword>
<feature type="compositionally biased region" description="Basic residues" evidence="1">
    <location>
        <begin position="22"/>
        <end position="37"/>
    </location>
</feature>
<sequence length="143" mass="16147">MRPARRMPRRGRASRAGSPSARARRPRRRGRKRRYTPRPRSPWPRSWRPPPMPTTASTASCPRSDRSIDRCNSNRNTPTCTLASPPIWAVIFAACFALAHACKLKLRVALITCMINSSEAIRTSMFFSLPSNPLMYIITSSCC</sequence>
<dbReference type="AlphaFoldDB" id="A0A0A8XPH3"/>
<reference evidence="3" key="2">
    <citation type="journal article" date="2015" name="Data Brief">
        <title>Shoot transcriptome of the giant reed, Arundo donax.</title>
        <authorList>
            <person name="Barrero R.A."/>
            <person name="Guerrero F.D."/>
            <person name="Moolhuijzen P."/>
            <person name="Goolsby J.A."/>
            <person name="Tidwell J."/>
            <person name="Bellgard S.E."/>
            <person name="Bellgard M.I."/>
        </authorList>
    </citation>
    <scope>NUCLEOTIDE SEQUENCE</scope>
    <source>
        <tissue evidence="3">Shoot tissue taken approximately 20 cm above the soil surface</tissue>
    </source>
</reference>
<feature type="compositionally biased region" description="Pro residues" evidence="1">
    <location>
        <begin position="39"/>
        <end position="53"/>
    </location>
</feature>
<feature type="region of interest" description="Disordered" evidence="1">
    <location>
        <begin position="1"/>
        <end position="75"/>
    </location>
</feature>
<keyword evidence="2" id="KW-0812">Transmembrane</keyword>
<feature type="transmembrane region" description="Helical" evidence="2">
    <location>
        <begin position="82"/>
        <end position="102"/>
    </location>
</feature>
<proteinExistence type="predicted"/>
<protein>
    <submittedName>
        <fullName evidence="3">Uncharacterized protein</fullName>
    </submittedName>
</protein>
<evidence type="ECO:0000256" key="2">
    <source>
        <dbReference type="SAM" id="Phobius"/>
    </source>
</evidence>
<feature type="compositionally biased region" description="Basic residues" evidence="1">
    <location>
        <begin position="1"/>
        <end position="13"/>
    </location>
</feature>